<dbReference type="EMBL" id="JBJYXY010000001">
    <property type="protein sequence ID" value="MFN2977465.1"/>
    <property type="molecule type" value="Genomic_DNA"/>
</dbReference>
<dbReference type="InterPro" id="IPR014729">
    <property type="entry name" value="Rossmann-like_a/b/a_fold"/>
</dbReference>
<dbReference type="Gene3D" id="3.40.50.620">
    <property type="entry name" value="HUPs"/>
    <property type="match status" value="1"/>
</dbReference>
<evidence type="ECO:0000256" key="7">
    <source>
        <dbReference type="ARBA" id="ARBA00022741"/>
    </source>
</evidence>
<dbReference type="CDD" id="cd02165">
    <property type="entry name" value="NMNAT"/>
    <property type="match status" value="1"/>
</dbReference>
<comment type="pathway">
    <text evidence="2 11">Cofactor biosynthesis; NAD(+) biosynthesis; deamido-NAD(+) from nicotinate D-ribonucleotide: step 1/1.</text>
</comment>
<keyword evidence="14" id="KW-1185">Reference proteome</keyword>
<dbReference type="InterPro" id="IPR005248">
    <property type="entry name" value="NadD/NMNAT"/>
</dbReference>
<keyword evidence="6 11" id="KW-0548">Nucleotidyltransferase</keyword>
<feature type="domain" description="Cytidyltransferase-like" evidence="12">
    <location>
        <begin position="12"/>
        <end position="180"/>
    </location>
</feature>
<evidence type="ECO:0000256" key="6">
    <source>
        <dbReference type="ARBA" id="ARBA00022695"/>
    </source>
</evidence>
<organism evidence="13 14">
    <name type="scientific">Terriglobus aquaticus</name>
    <dbReference type="NCBI Taxonomy" id="940139"/>
    <lineage>
        <taxon>Bacteria</taxon>
        <taxon>Pseudomonadati</taxon>
        <taxon>Acidobacteriota</taxon>
        <taxon>Terriglobia</taxon>
        <taxon>Terriglobales</taxon>
        <taxon>Acidobacteriaceae</taxon>
        <taxon>Terriglobus</taxon>
    </lineage>
</organism>
<proteinExistence type="inferred from homology"/>
<reference evidence="13 14" key="1">
    <citation type="submission" date="2024-12" db="EMBL/GenBank/DDBJ databases">
        <authorList>
            <person name="Lee Y."/>
        </authorList>
    </citation>
    <scope>NUCLEOTIDE SEQUENCE [LARGE SCALE GENOMIC DNA]</scope>
    <source>
        <strain evidence="13 14">03SUJ4</strain>
    </source>
</reference>
<gene>
    <name evidence="11 13" type="primary">nadD</name>
    <name evidence="13" type="ORF">ACK2TP_16965</name>
</gene>
<dbReference type="InterPro" id="IPR004821">
    <property type="entry name" value="Cyt_trans-like"/>
</dbReference>
<keyword evidence="5 11" id="KW-0808">Transferase</keyword>
<dbReference type="PANTHER" id="PTHR39321:SF3">
    <property type="entry name" value="PHOSPHOPANTETHEINE ADENYLYLTRANSFERASE"/>
    <property type="match status" value="1"/>
</dbReference>
<dbReference type="Proteomes" id="UP001634747">
    <property type="component" value="Unassembled WGS sequence"/>
</dbReference>
<keyword evidence="8 11" id="KW-0067">ATP-binding</keyword>
<dbReference type="SUPFAM" id="SSF52374">
    <property type="entry name" value="Nucleotidylyl transferase"/>
    <property type="match status" value="1"/>
</dbReference>
<dbReference type="RefSeq" id="WP_263414373.1">
    <property type="nucleotide sequence ID" value="NZ_BAABBH010000001.1"/>
</dbReference>
<keyword evidence="9 11" id="KW-0520">NAD</keyword>
<evidence type="ECO:0000256" key="4">
    <source>
        <dbReference type="ARBA" id="ARBA00022642"/>
    </source>
</evidence>
<dbReference type="HAMAP" id="MF_00244">
    <property type="entry name" value="NaMN_adenylyltr"/>
    <property type="match status" value="1"/>
</dbReference>
<evidence type="ECO:0000256" key="9">
    <source>
        <dbReference type="ARBA" id="ARBA00023027"/>
    </source>
</evidence>
<comment type="similarity">
    <text evidence="3 11">Belongs to the NadD family.</text>
</comment>
<sequence>MPAYPLRMRIGYFGGSFDPPHRGHLLLARLAADAFHLDRVLFAPTGRQPLKDHIAHAEFADRMAMVRLLCASEPGFEVVDLDAPHPHGSPNYTVDALEELRRREPDADLFALAGADSFLSLPRWRDPQRLLELAEWIVVSRPEFPLEELDALGLTAEQRARVHVLNTLHDDTSATEIRARLRYGVTPADRLKPEVLLYIARMHLYHAR</sequence>
<name>A0ABW9KNX5_9BACT</name>
<evidence type="ECO:0000256" key="8">
    <source>
        <dbReference type="ARBA" id="ARBA00022840"/>
    </source>
</evidence>
<dbReference type="PANTHER" id="PTHR39321">
    <property type="entry name" value="NICOTINATE-NUCLEOTIDE ADENYLYLTRANSFERASE-RELATED"/>
    <property type="match status" value="1"/>
</dbReference>
<protein>
    <recommendedName>
        <fullName evidence="11">Probable nicotinate-nucleotide adenylyltransferase</fullName>
        <ecNumber evidence="11">2.7.7.18</ecNumber>
    </recommendedName>
    <alternativeName>
        <fullName evidence="11">Deamido-NAD(+) diphosphorylase</fullName>
    </alternativeName>
    <alternativeName>
        <fullName evidence="11">Deamido-NAD(+) pyrophosphorylase</fullName>
    </alternativeName>
    <alternativeName>
        <fullName evidence="11">Nicotinate mononucleotide adenylyltransferase</fullName>
        <shortName evidence="11">NaMN adenylyltransferase</shortName>
    </alternativeName>
</protein>
<dbReference type="NCBIfam" id="TIGR00482">
    <property type="entry name" value="nicotinate (nicotinamide) nucleotide adenylyltransferase"/>
    <property type="match status" value="1"/>
</dbReference>
<evidence type="ECO:0000256" key="10">
    <source>
        <dbReference type="ARBA" id="ARBA00048721"/>
    </source>
</evidence>
<comment type="catalytic activity">
    <reaction evidence="10 11">
        <text>nicotinate beta-D-ribonucleotide + ATP + H(+) = deamido-NAD(+) + diphosphate</text>
        <dbReference type="Rhea" id="RHEA:22860"/>
        <dbReference type="ChEBI" id="CHEBI:15378"/>
        <dbReference type="ChEBI" id="CHEBI:30616"/>
        <dbReference type="ChEBI" id="CHEBI:33019"/>
        <dbReference type="ChEBI" id="CHEBI:57502"/>
        <dbReference type="ChEBI" id="CHEBI:58437"/>
        <dbReference type="EC" id="2.7.7.18"/>
    </reaction>
</comment>
<comment type="caution">
    <text evidence="13">The sequence shown here is derived from an EMBL/GenBank/DDBJ whole genome shotgun (WGS) entry which is preliminary data.</text>
</comment>
<comment type="function">
    <text evidence="1 11">Catalyzes the reversible adenylation of nicotinate mononucleotide (NaMN) to nicotinic acid adenine dinucleotide (NaAD).</text>
</comment>
<evidence type="ECO:0000256" key="11">
    <source>
        <dbReference type="HAMAP-Rule" id="MF_00244"/>
    </source>
</evidence>
<dbReference type="Pfam" id="PF01467">
    <property type="entry name" value="CTP_transf_like"/>
    <property type="match status" value="1"/>
</dbReference>
<evidence type="ECO:0000256" key="1">
    <source>
        <dbReference type="ARBA" id="ARBA00002324"/>
    </source>
</evidence>
<dbReference type="EC" id="2.7.7.18" evidence="11"/>
<accession>A0ABW9KNX5</accession>
<keyword evidence="7 11" id="KW-0547">Nucleotide-binding</keyword>
<dbReference type="GO" id="GO:0004515">
    <property type="term" value="F:nicotinate-nucleotide adenylyltransferase activity"/>
    <property type="evidence" value="ECO:0007669"/>
    <property type="project" value="UniProtKB-EC"/>
</dbReference>
<evidence type="ECO:0000313" key="13">
    <source>
        <dbReference type="EMBL" id="MFN2977465.1"/>
    </source>
</evidence>
<evidence type="ECO:0000256" key="2">
    <source>
        <dbReference type="ARBA" id="ARBA00005019"/>
    </source>
</evidence>
<evidence type="ECO:0000259" key="12">
    <source>
        <dbReference type="Pfam" id="PF01467"/>
    </source>
</evidence>
<keyword evidence="4 11" id="KW-0662">Pyridine nucleotide biosynthesis</keyword>
<evidence type="ECO:0000256" key="5">
    <source>
        <dbReference type="ARBA" id="ARBA00022679"/>
    </source>
</evidence>
<evidence type="ECO:0000256" key="3">
    <source>
        <dbReference type="ARBA" id="ARBA00009014"/>
    </source>
</evidence>
<evidence type="ECO:0000313" key="14">
    <source>
        <dbReference type="Proteomes" id="UP001634747"/>
    </source>
</evidence>